<evidence type="ECO:0000259" key="5">
    <source>
        <dbReference type="PROSITE" id="PS51462"/>
    </source>
</evidence>
<dbReference type="AlphaFoldDB" id="A0A7K2IQY0"/>
<evidence type="ECO:0000256" key="2">
    <source>
        <dbReference type="ARBA" id="ARBA00022801"/>
    </source>
</evidence>
<reference evidence="6 7" key="1">
    <citation type="journal article" date="2019" name="Nat. Commun.">
        <title>The antimicrobial potential of Streptomyces from insect microbiomes.</title>
        <authorList>
            <person name="Chevrette M.G."/>
            <person name="Carlson C.M."/>
            <person name="Ortega H.E."/>
            <person name="Thomas C."/>
            <person name="Ananiev G.E."/>
            <person name="Barns K.J."/>
            <person name="Book A.J."/>
            <person name="Cagnazzo J."/>
            <person name="Carlos C."/>
            <person name="Flanigan W."/>
            <person name="Grubbs K.J."/>
            <person name="Horn H.A."/>
            <person name="Hoffmann F.M."/>
            <person name="Klassen J.L."/>
            <person name="Knack J.J."/>
            <person name="Lewin G.R."/>
            <person name="McDonald B.R."/>
            <person name="Muller L."/>
            <person name="Melo W.G.P."/>
            <person name="Pinto-Tomas A.A."/>
            <person name="Schmitz A."/>
            <person name="Wendt-Pienkowski E."/>
            <person name="Wildman S."/>
            <person name="Zhao M."/>
            <person name="Zhang F."/>
            <person name="Bugni T.S."/>
            <person name="Andes D.R."/>
            <person name="Pupo M.T."/>
            <person name="Currie C.R."/>
        </authorList>
    </citation>
    <scope>NUCLEOTIDE SEQUENCE [LARGE SCALE GENOMIC DNA]</scope>
    <source>
        <strain evidence="6 7">SID5840</strain>
    </source>
</reference>
<keyword evidence="2" id="KW-0378">Hydrolase</keyword>
<evidence type="ECO:0000313" key="7">
    <source>
        <dbReference type="Proteomes" id="UP000467124"/>
    </source>
</evidence>
<protein>
    <submittedName>
        <fullName evidence="6">NUDIX domain-containing protein</fullName>
    </submittedName>
</protein>
<gene>
    <name evidence="6" type="ORF">GTW20_08825</name>
</gene>
<accession>A0A7K2IQY0</accession>
<dbReference type="PANTHER" id="PTHR43046:SF12">
    <property type="entry name" value="GDP-MANNOSE MANNOSYL HYDROLASE"/>
    <property type="match status" value="1"/>
</dbReference>
<evidence type="ECO:0000256" key="4">
    <source>
        <dbReference type="SAM" id="MobiDB-lite"/>
    </source>
</evidence>
<dbReference type="PANTHER" id="PTHR43046">
    <property type="entry name" value="GDP-MANNOSE MANNOSYL HYDROLASE"/>
    <property type="match status" value="1"/>
</dbReference>
<dbReference type="PROSITE" id="PS51462">
    <property type="entry name" value="NUDIX"/>
    <property type="match status" value="1"/>
</dbReference>
<dbReference type="SUPFAM" id="SSF55811">
    <property type="entry name" value="Nudix"/>
    <property type="match status" value="1"/>
</dbReference>
<evidence type="ECO:0000256" key="1">
    <source>
        <dbReference type="ARBA" id="ARBA00001946"/>
    </source>
</evidence>
<dbReference type="Pfam" id="PF00293">
    <property type="entry name" value="NUDIX"/>
    <property type="match status" value="1"/>
</dbReference>
<comment type="caution">
    <text evidence="6">The sequence shown here is derived from an EMBL/GenBank/DDBJ whole genome shotgun (WGS) entry which is preliminary data.</text>
</comment>
<dbReference type="InterPro" id="IPR015797">
    <property type="entry name" value="NUDIX_hydrolase-like_dom_sf"/>
</dbReference>
<dbReference type="GO" id="GO:0016787">
    <property type="term" value="F:hydrolase activity"/>
    <property type="evidence" value="ECO:0007669"/>
    <property type="project" value="UniProtKB-KW"/>
</dbReference>
<proteinExistence type="predicted"/>
<dbReference type="Gene3D" id="3.90.79.10">
    <property type="entry name" value="Nucleoside Triphosphate Pyrophosphohydrolase"/>
    <property type="match status" value="1"/>
</dbReference>
<dbReference type="Proteomes" id="UP000467124">
    <property type="component" value="Unassembled WGS sequence"/>
</dbReference>
<feature type="region of interest" description="Disordered" evidence="4">
    <location>
        <begin position="43"/>
        <end position="65"/>
    </location>
</feature>
<keyword evidence="3" id="KW-0460">Magnesium</keyword>
<organism evidence="6 7">
    <name type="scientific">Nocardiopsis alba</name>
    <dbReference type="NCBI Taxonomy" id="53437"/>
    <lineage>
        <taxon>Bacteria</taxon>
        <taxon>Bacillati</taxon>
        <taxon>Actinomycetota</taxon>
        <taxon>Actinomycetes</taxon>
        <taxon>Streptosporangiales</taxon>
        <taxon>Nocardiopsidaceae</taxon>
        <taxon>Nocardiopsis</taxon>
    </lineage>
</organism>
<evidence type="ECO:0000256" key="3">
    <source>
        <dbReference type="ARBA" id="ARBA00022842"/>
    </source>
</evidence>
<sequence>MSSTPTSTSDVSGSPSVIDALSWVHIENGRLLCVRSRNRDRLYLPGGKREPGESDEAAVARETREEVSVSLRPGTFERIAEIDQVAHDQPEGTRVRLICFTAEYDGEITADNEVGELAWVGYADRALCAPAVRDLVDLLHERGLLT</sequence>
<dbReference type="CDD" id="cd04690">
    <property type="entry name" value="NUDIX_Hydrolase"/>
    <property type="match status" value="1"/>
</dbReference>
<dbReference type="RefSeq" id="WP_161110708.1">
    <property type="nucleotide sequence ID" value="NZ_WWHY01000001.1"/>
</dbReference>
<dbReference type="InterPro" id="IPR000086">
    <property type="entry name" value="NUDIX_hydrolase_dom"/>
</dbReference>
<evidence type="ECO:0000313" key="6">
    <source>
        <dbReference type="EMBL" id="MYR32370.1"/>
    </source>
</evidence>
<dbReference type="EMBL" id="WWHY01000001">
    <property type="protein sequence ID" value="MYR32370.1"/>
    <property type="molecule type" value="Genomic_DNA"/>
</dbReference>
<comment type="cofactor">
    <cofactor evidence="1">
        <name>Mg(2+)</name>
        <dbReference type="ChEBI" id="CHEBI:18420"/>
    </cofactor>
</comment>
<name>A0A7K2IQY0_9ACTN</name>
<feature type="domain" description="Nudix hydrolase" evidence="5">
    <location>
        <begin position="15"/>
        <end position="141"/>
    </location>
</feature>